<dbReference type="InterPro" id="IPR035959">
    <property type="entry name" value="RutC-like_sf"/>
</dbReference>
<accession>A0ABP6D5L2</accession>
<dbReference type="Pfam" id="PF01042">
    <property type="entry name" value="Ribonuc_L-PSP"/>
    <property type="match status" value="1"/>
</dbReference>
<proteinExistence type="inferred from homology"/>
<dbReference type="PANTHER" id="PTHR11803:SF58">
    <property type="entry name" value="PROTEIN HMF1-RELATED"/>
    <property type="match status" value="1"/>
</dbReference>
<keyword evidence="3" id="KW-1185">Reference proteome</keyword>
<protein>
    <submittedName>
        <fullName evidence="2">RidA family protein</fullName>
    </submittedName>
</protein>
<comment type="caution">
    <text evidence="2">The sequence shown here is derived from an EMBL/GenBank/DDBJ whole genome shotgun (WGS) entry which is preliminary data.</text>
</comment>
<dbReference type="InterPro" id="IPR006175">
    <property type="entry name" value="YjgF/YER057c/UK114"/>
</dbReference>
<dbReference type="Proteomes" id="UP001501509">
    <property type="component" value="Unassembled WGS sequence"/>
</dbReference>
<dbReference type="SUPFAM" id="SSF55298">
    <property type="entry name" value="YjgF-like"/>
    <property type="match status" value="1"/>
</dbReference>
<dbReference type="EMBL" id="BAAATD010000018">
    <property type="protein sequence ID" value="GAA2634493.1"/>
    <property type="molecule type" value="Genomic_DNA"/>
</dbReference>
<evidence type="ECO:0000313" key="3">
    <source>
        <dbReference type="Proteomes" id="UP001501509"/>
    </source>
</evidence>
<evidence type="ECO:0000256" key="1">
    <source>
        <dbReference type="ARBA" id="ARBA00010552"/>
    </source>
</evidence>
<evidence type="ECO:0000313" key="2">
    <source>
        <dbReference type="EMBL" id="GAA2634493.1"/>
    </source>
</evidence>
<sequence length="140" mass="15203">MRRWAPHCHAPVMEISVHNPTSGVYPATSDYVHAIEVRGVERTLYVSGTMGLDPSGAAGATFDEQLDLVWSNLRTILASADMTVDNIVRVTSYLRDRSYAVPNAAARNKALGGRFVPVTAIVVDHLADDWLVELEVIAAA</sequence>
<name>A0ABP6D5L2_9ACTN</name>
<dbReference type="CDD" id="cd00448">
    <property type="entry name" value="YjgF_YER057c_UK114_family"/>
    <property type="match status" value="1"/>
</dbReference>
<organism evidence="2 3">
    <name type="scientific">Actinomadura fulvescens</name>
    <dbReference type="NCBI Taxonomy" id="46160"/>
    <lineage>
        <taxon>Bacteria</taxon>
        <taxon>Bacillati</taxon>
        <taxon>Actinomycetota</taxon>
        <taxon>Actinomycetes</taxon>
        <taxon>Streptosporangiales</taxon>
        <taxon>Thermomonosporaceae</taxon>
        <taxon>Actinomadura</taxon>
    </lineage>
</organism>
<dbReference type="Gene3D" id="3.30.1330.40">
    <property type="entry name" value="RutC-like"/>
    <property type="match status" value="1"/>
</dbReference>
<comment type="similarity">
    <text evidence="1">Belongs to the RutC family.</text>
</comment>
<gene>
    <name evidence="2" type="ORF">GCM10010411_86630</name>
</gene>
<dbReference type="PANTHER" id="PTHR11803">
    <property type="entry name" value="2-IMINOBUTANOATE/2-IMINOPROPANOATE DEAMINASE RIDA"/>
    <property type="match status" value="1"/>
</dbReference>
<reference evidence="3" key="1">
    <citation type="journal article" date="2019" name="Int. J. Syst. Evol. Microbiol.">
        <title>The Global Catalogue of Microorganisms (GCM) 10K type strain sequencing project: providing services to taxonomists for standard genome sequencing and annotation.</title>
        <authorList>
            <consortium name="The Broad Institute Genomics Platform"/>
            <consortium name="The Broad Institute Genome Sequencing Center for Infectious Disease"/>
            <person name="Wu L."/>
            <person name="Ma J."/>
        </authorList>
    </citation>
    <scope>NUCLEOTIDE SEQUENCE [LARGE SCALE GENOMIC DNA]</scope>
    <source>
        <strain evidence="3">JCM 6833</strain>
    </source>
</reference>